<organism evidence="2 3">
    <name type="scientific">Phytophthora aleatoria</name>
    <dbReference type="NCBI Taxonomy" id="2496075"/>
    <lineage>
        <taxon>Eukaryota</taxon>
        <taxon>Sar</taxon>
        <taxon>Stramenopiles</taxon>
        <taxon>Oomycota</taxon>
        <taxon>Peronosporomycetes</taxon>
        <taxon>Peronosporales</taxon>
        <taxon>Peronosporaceae</taxon>
        <taxon>Phytophthora</taxon>
    </lineage>
</organism>
<proteinExistence type="predicted"/>
<name>A0A8J5MEV2_9STRA</name>
<feature type="region of interest" description="Disordered" evidence="1">
    <location>
        <begin position="1"/>
        <end position="31"/>
    </location>
</feature>
<feature type="non-terminal residue" evidence="2">
    <location>
        <position position="1"/>
    </location>
</feature>
<evidence type="ECO:0000256" key="1">
    <source>
        <dbReference type="SAM" id="MobiDB-lite"/>
    </source>
</evidence>
<gene>
    <name evidence="2" type="ORF">JG688_00012092</name>
</gene>
<reference evidence="2" key="1">
    <citation type="submission" date="2021-01" db="EMBL/GenBank/DDBJ databases">
        <title>Phytophthora aleatoria, a newly-described species from Pinus radiata is distinct from Phytophthora cactorum isolates based on comparative genomics.</title>
        <authorList>
            <person name="Mcdougal R."/>
            <person name="Panda P."/>
            <person name="Williams N."/>
            <person name="Studholme D.J."/>
        </authorList>
    </citation>
    <scope>NUCLEOTIDE SEQUENCE</scope>
    <source>
        <strain evidence="2">NZFS 4037</strain>
    </source>
</reference>
<dbReference type="Proteomes" id="UP000709295">
    <property type="component" value="Unassembled WGS sequence"/>
</dbReference>
<feature type="compositionally biased region" description="Polar residues" evidence="1">
    <location>
        <begin position="67"/>
        <end position="84"/>
    </location>
</feature>
<dbReference type="EMBL" id="JAENGY010000904">
    <property type="protein sequence ID" value="KAG6954992.1"/>
    <property type="molecule type" value="Genomic_DNA"/>
</dbReference>
<feature type="region of interest" description="Disordered" evidence="1">
    <location>
        <begin position="61"/>
        <end position="112"/>
    </location>
</feature>
<evidence type="ECO:0000313" key="2">
    <source>
        <dbReference type="EMBL" id="KAG6954992.1"/>
    </source>
</evidence>
<comment type="caution">
    <text evidence="2">The sequence shown here is derived from an EMBL/GenBank/DDBJ whole genome shotgun (WGS) entry which is preliminary data.</text>
</comment>
<keyword evidence="3" id="KW-1185">Reference proteome</keyword>
<sequence>AGTPGGELPASEKEVIRPPDEDEKPDVAVPGGTVECENLEFVPDERCETGNSVVEAVTTMEGELTDESSVNSVGSVNKESSLSNGPVEGKEYTTNMAEADTGETTMNIRGETEKAQRRLVATVVYLGSLSKTTAGTDDAPKNMTTHEVSAMTGKNDVVRQYQMQRDRGDDE</sequence>
<accession>A0A8J5MEV2</accession>
<feature type="compositionally biased region" description="Basic and acidic residues" evidence="1">
    <location>
        <begin position="10"/>
        <end position="19"/>
    </location>
</feature>
<evidence type="ECO:0000313" key="3">
    <source>
        <dbReference type="Proteomes" id="UP000709295"/>
    </source>
</evidence>
<dbReference type="AlphaFoldDB" id="A0A8J5MEV2"/>
<protein>
    <submittedName>
        <fullName evidence="2">Uncharacterized protein</fullName>
    </submittedName>
</protein>
<feature type="compositionally biased region" description="Polar residues" evidence="1">
    <location>
        <begin position="92"/>
        <end position="107"/>
    </location>
</feature>